<organism evidence="2 3">
    <name type="scientific">Runella rosea</name>
    <dbReference type="NCBI Taxonomy" id="2259595"/>
    <lineage>
        <taxon>Bacteria</taxon>
        <taxon>Pseudomonadati</taxon>
        <taxon>Bacteroidota</taxon>
        <taxon>Cytophagia</taxon>
        <taxon>Cytophagales</taxon>
        <taxon>Spirosomataceae</taxon>
        <taxon>Runella</taxon>
    </lineage>
</organism>
<reference evidence="2 3" key="1">
    <citation type="submission" date="2018-07" db="EMBL/GenBank/DDBJ databases">
        <title>Genome sequencing of Runella.</title>
        <authorList>
            <person name="Baek M.-G."/>
            <person name="Yi H."/>
        </authorList>
    </citation>
    <scope>NUCLEOTIDE SEQUENCE [LARGE SCALE GENOMIC DNA]</scope>
    <source>
        <strain evidence="2 3">HYN0085</strain>
    </source>
</reference>
<dbReference type="AlphaFoldDB" id="A0A344TNM6"/>
<name>A0A344TNM6_9BACT</name>
<sequence length="163" mass="18289">MNYPFMKCAFLSLLMLIVLRGAAQPVPQITLQNPELEQKLRHYIQESRNKGFLPDTSGIVVLSAGGLLDELPMHLMAIRQTPPSMFKKRVIPACYTLIDGALVLIRSGFELGFQYPKAFHQAVARLTKGYYTPKRGRRVVAPKNIKEATTHIEGGIYNGTFIK</sequence>
<proteinExistence type="predicted"/>
<protein>
    <submittedName>
        <fullName evidence="2">Uncharacterized protein</fullName>
    </submittedName>
</protein>
<feature type="signal peptide" evidence="1">
    <location>
        <begin position="1"/>
        <end position="23"/>
    </location>
</feature>
<dbReference type="RefSeq" id="WP_114069011.1">
    <property type="nucleotide sequence ID" value="NZ_CP030850.1"/>
</dbReference>
<accession>A0A344TNM6</accession>
<evidence type="ECO:0000256" key="1">
    <source>
        <dbReference type="SAM" id="SignalP"/>
    </source>
</evidence>
<evidence type="ECO:0000313" key="3">
    <source>
        <dbReference type="Proteomes" id="UP000251993"/>
    </source>
</evidence>
<dbReference type="EMBL" id="CP030850">
    <property type="protein sequence ID" value="AXE20247.1"/>
    <property type="molecule type" value="Genomic_DNA"/>
</dbReference>
<dbReference type="KEGG" id="run:DR864_22075"/>
<feature type="chain" id="PRO_5016756655" evidence="1">
    <location>
        <begin position="24"/>
        <end position="163"/>
    </location>
</feature>
<keyword evidence="1" id="KW-0732">Signal</keyword>
<evidence type="ECO:0000313" key="2">
    <source>
        <dbReference type="EMBL" id="AXE20247.1"/>
    </source>
</evidence>
<dbReference type="Proteomes" id="UP000251993">
    <property type="component" value="Chromosome"/>
</dbReference>
<keyword evidence="3" id="KW-1185">Reference proteome</keyword>
<dbReference type="OrthoDB" id="9840561at2"/>
<gene>
    <name evidence="2" type="ORF">DR864_22075</name>
</gene>